<dbReference type="Proteomes" id="UP000093748">
    <property type="component" value="Unassembled WGS sequence"/>
</dbReference>
<feature type="transmembrane region" description="Helical" evidence="1">
    <location>
        <begin position="117"/>
        <end position="134"/>
    </location>
</feature>
<sequence length="135" mass="14609">MQYVYIVVIGLHVMAGVFWAGTTVTLARDPEIKAERFIRPQLGAAGMVFLTGALLWYFFHGAYFGSMEMVLALGILAAFAAAGVLGAMVRAPSRQLAGANAEIETRLRARMAMGERIAAWLLVVTVLCMAIARMV</sequence>
<comment type="caution">
    <text evidence="2">The sequence shown here is derived from an EMBL/GenBank/DDBJ whole genome shotgun (WGS) entry which is preliminary data.</text>
</comment>
<feature type="transmembrane region" description="Helical" evidence="1">
    <location>
        <begin position="38"/>
        <end position="59"/>
    </location>
</feature>
<evidence type="ECO:0008006" key="4">
    <source>
        <dbReference type="Google" id="ProtNLM"/>
    </source>
</evidence>
<proteinExistence type="predicted"/>
<gene>
    <name evidence="2" type="ORF">BAE39_11505</name>
</gene>
<dbReference type="GeneID" id="66684661"/>
<evidence type="ECO:0000313" key="3">
    <source>
        <dbReference type="Proteomes" id="UP000093748"/>
    </source>
</evidence>
<keyword evidence="1" id="KW-1133">Transmembrane helix</keyword>
<feature type="transmembrane region" description="Helical" evidence="1">
    <location>
        <begin position="71"/>
        <end position="89"/>
    </location>
</feature>
<evidence type="ECO:0000256" key="1">
    <source>
        <dbReference type="SAM" id="Phobius"/>
    </source>
</evidence>
<feature type="transmembrane region" description="Helical" evidence="1">
    <location>
        <begin position="6"/>
        <end position="26"/>
    </location>
</feature>
<dbReference type="OrthoDB" id="9812418at2"/>
<reference evidence="3" key="1">
    <citation type="submission" date="2016-06" db="EMBL/GenBank/DDBJ databases">
        <title>NZP2037 Pacbio-Illumina hybrid assembly.</title>
        <authorList>
            <person name="Ramsay J.P."/>
        </authorList>
    </citation>
    <scope>NUCLEOTIDE SEQUENCE [LARGE SCALE GENOMIC DNA]</scope>
    <source>
        <strain evidence="3">R7ANS::ICEMlSym2042</strain>
    </source>
</reference>
<dbReference type="AlphaFoldDB" id="A0A1A5HVV4"/>
<keyword evidence="1" id="KW-0812">Transmembrane</keyword>
<accession>A0A1A5HVV4</accession>
<organism evidence="2 3">
    <name type="scientific">Rhizobium loti</name>
    <name type="common">Mesorhizobium loti</name>
    <dbReference type="NCBI Taxonomy" id="381"/>
    <lineage>
        <taxon>Bacteria</taxon>
        <taxon>Pseudomonadati</taxon>
        <taxon>Pseudomonadota</taxon>
        <taxon>Alphaproteobacteria</taxon>
        <taxon>Hyphomicrobiales</taxon>
        <taxon>Phyllobacteriaceae</taxon>
        <taxon>Mesorhizobium</taxon>
    </lineage>
</organism>
<name>A0A1A5HVV4_RHILI</name>
<keyword evidence="1" id="KW-0472">Membrane</keyword>
<dbReference type="RefSeq" id="WP_010915505.1">
    <property type="nucleotide sequence ID" value="NZ_LZTH01000045.1"/>
</dbReference>
<protein>
    <recommendedName>
        <fullName evidence="4">DUF2269 family protein</fullName>
    </recommendedName>
</protein>
<evidence type="ECO:0000313" key="2">
    <source>
        <dbReference type="EMBL" id="OBP76720.1"/>
    </source>
</evidence>
<dbReference type="EMBL" id="LZTJ01000012">
    <property type="protein sequence ID" value="OBP76720.1"/>
    <property type="molecule type" value="Genomic_DNA"/>
</dbReference>